<accession>A0A9W6JJ75</accession>
<name>A0A9W6JJ75_9HYPH</name>
<keyword evidence="3" id="KW-1185">Reference proteome</keyword>
<dbReference type="EMBL" id="BSFK01000010">
    <property type="protein sequence ID" value="GLK77069.1"/>
    <property type="molecule type" value="Genomic_DNA"/>
</dbReference>
<feature type="signal peptide" evidence="1">
    <location>
        <begin position="1"/>
        <end position="24"/>
    </location>
</feature>
<dbReference type="Proteomes" id="UP001143364">
    <property type="component" value="Unassembled WGS sequence"/>
</dbReference>
<comment type="caution">
    <text evidence="2">The sequence shown here is derived from an EMBL/GenBank/DDBJ whole genome shotgun (WGS) entry which is preliminary data.</text>
</comment>
<sequence length="183" mass="18755">MTSRILRAALTGAALVSAAFSANAQDASAAALAASGVTGRPAGDDACPRVVVLRGAEAFPRGASDSHRATVSGFARDCANLGAETLLKVALVGRSARAAGGPSWFNAPLTVAVLDPQGRTVAERRIRLKVALPRGKTAGAFAHVEENLSLPPQPTYAGWTVAVGFHMTAADARRAARTLTAER</sequence>
<dbReference type="AlphaFoldDB" id="A0A9W6JJ75"/>
<evidence type="ECO:0000313" key="3">
    <source>
        <dbReference type="Proteomes" id="UP001143364"/>
    </source>
</evidence>
<feature type="chain" id="PRO_5040883741" evidence="1">
    <location>
        <begin position="25"/>
        <end position="183"/>
    </location>
</feature>
<proteinExistence type="predicted"/>
<evidence type="ECO:0000313" key="2">
    <source>
        <dbReference type="EMBL" id="GLK77069.1"/>
    </source>
</evidence>
<reference evidence="2" key="1">
    <citation type="journal article" date="2014" name="Int. J. Syst. Evol. Microbiol.">
        <title>Complete genome sequence of Corynebacterium casei LMG S-19264T (=DSM 44701T), isolated from a smear-ripened cheese.</title>
        <authorList>
            <consortium name="US DOE Joint Genome Institute (JGI-PGF)"/>
            <person name="Walter F."/>
            <person name="Albersmeier A."/>
            <person name="Kalinowski J."/>
            <person name="Ruckert C."/>
        </authorList>
    </citation>
    <scope>NUCLEOTIDE SEQUENCE</scope>
    <source>
        <strain evidence="2">VKM B-2555</strain>
    </source>
</reference>
<protein>
    <submittedName>
        <fullName evidence="2">Uncharacterized protein</fullName>
    </submittedName>
</protein>
<dbReference type="RefSeq" id="WP_271204904.1">
    <property type="nucleotide sequence ID" value="NZ_BSFK01000010.1"/>
</dbReference>
<reference evidence="2" key="2">
    <citation type="submission" date="2023-01" db="EMBL/GenBank/DDBJ databases">
        <authorList>
            <person name="Sun Q."/>
            <person name="Evtushenko L."/>
        </authorList>
    </citation>
    <scope>NUCLEOTIDE SEQUENCE</scope>
    <source>
        <strain evidence="2">VKM B-2555</strain>
    </source>
</reference>
<gene>
    <name evidence="2" type="ORF">GCM10008171_23230</name>
</gene>
<keyword evidence="1" id="KW-0732">Signal</keyword>
<organism evidence="2 3">
    <name type="scientific">Methylopila jiangsuensis</name>
    <dbReference type="NCBI Taxonomy" id="586230"/>
    <lineage>
        <taxon>Bacteria</taxon>
        <taxon>Pseudomonadati</taxon>
        <taxon>Pseudomonadota</taxon>
        <taxon>Alphaproteobacteria</taxon>
        <taxon>Hyphomicrobiales</taxon>
        <taxon>Methylopilaceae</taxon>
        <taxon>Methylopila</taxon>
    </lineage>
</organism>
<evidence type="ECO:0000256" key="1">
    <source>
        <dbReference type="SAM" id="SignalP"/>
    </source>
</evidence>